<dbReference type="PROSITE" id="PS00583">
    <property type="entry name" value="PFKB_KINASES_1"/>
    <property type="match status" value="1"/>
</dbReference>
<reference evidence="10 11" key="1">
    <citation type="submission" date="2019-07" db="EMBL/GenBank/DDBJ databases">
        <title>Whole genome shotgun sequence of Aneurinibacillus danicus NBRC 102444.</title>
        <authorList>
            <person name="Hosoyama A."/>
            <person name="Uohara A."/>
            <person name="Ohji S."/>
            <person name="Ichikawa N."/>
        </authorList>
    </citation>
    <scope>NUCLEOTIDE SEQUENCE [LARGE SCALE GENOMIC DNA]</scope>
    <source>
        <strain evidence="10 11">NBRC 102444</strain>
    </source>
</reference>
<comment type="similarity">
    <text evidence="7">Belongs to the carbohydrate kinase PfkB family. LacC subfamily.</text>
</comment>
<dbReference type="GO" id="GO:0016052">
    <property type="term" value="P:carbohydrate catabolic process"/>
    <property type="evidence" value="ECO:0007669"/>
    <property type="project" value="UniProtKB-ARBA"/>
</dbReference>
<dbReference type="InterPro" id="IPR017583">
    <property type="entry name" value="Tagatose/fructose_Pkinase"/>
</dbReference>
<dbReference type="InterPro" id="IPR022463">
    <property type="entry name" value="1-PFruKinase"/>
</dbReference>
<keyword evidence="2 7" id="KW-0808">Transferase</keyword>
<dbReference type="GO" id="GO:0005524">
    <property type="term" value="F:ATP binding"/>
    <property type="evidence" value="ECO:0007669"/>
    <property type="project" value="UniProtKB-UniRule"/>
</dbReference>
<dbReference type="SUPFAM" id="SSF53613">
    <property type="entry name" value="Ribokinase-like"/>
    <property type="match status" value="1"/>
</dbReference>
<comment type="catalytic activity">
    <reaction evidence="7">
        <text>D-tagatofuranose 6-phosphate + ATP = D-tagatofuranose 1,6-bisphosphate + ADP + H(+)</text>
        <dbReference type="Rhea" id="RHEA:12420"/>
        <dbReference type="ChEBI" id="CHEBI:15378"/>
        <dbReference type="ChEBI" id="CHEBI:30616"/>
        <dbReference type="ChEBI" id="CHEBI:58694"/>
        <dbReference type="ChEBI" id="CHEBI:58695"/>
        <dbReference type="ChEBI" id="CHEBI:456216"/>
        <dbReference type="EC" id="2.7.1.144"/>
    </reaction>
</comment>
<keyword evidence="11" id="KW-1185">Reference proteome</keyword>
<dbReference type="InterPro" id="IPR029056">
    <property type="entry name" value="Ribokinase-like"/>
</dbReference>
<evidence type="ECO:0000259" key="9">
    <source>
        <dbReference type="Pfam" id="PF00294"/>
    </source>
</evidence>
<evidence type="ECO:0000256" key="5">
    <source>
        <dbReference type="ARBA" id="ARBA00022840"/>
    </source>
</evidence>
<dbReference type="NCBIfam" id="TIGR03828">
    <property type="entry name" value="pfkB"/>
    <property type="match status" value="1"/>
</dbReference>
<evidence type="ECO:0000313" key="11">
    <source>
        <dbReference type="Proteomes" id="UP000321157"/>
    </source>
</evidence>
<dbReference type="FunFam" id="3.40.1190.20:FF:000001">
    <property type="entry name" value="Phosphofructokinase"/>
    <property type="match status" value="1"/>
</dbReference>
<gene>
    <name evidence="10" type="primary">fruK</name>
    <name evidence="10" type="ORF">ADA01nite_33120</name>
</gene>
<keyword evidence="7" id="KW-0423">Lactose metabolism</keyword>
<dbReference type="GO" id="GO:0044281">
    <property type="term" value="P:small molecule metabolic process"/>
    <property type="evidence" value="ECO:0007669"/>
    <property type="project" value="UniProtKB-ARBA"/>
</dbReference>
<dbReference type="PROSITE" id="PS00584">
    <property type="entry name" value="PFKB_KINASES_2"/>
    <property type="match status" value="1"/>
</dbReference>
<comment type="function">
    <text evidence="8">Catalyzes the ATP-dependent phosphorylation of fructose-l-phosphate to fructose-l,6-bisphosphate.</text>
</comment>
<dbReference type="Pfam" id="PF00294">
    <property type="entry name" value="PfkB"/>
    <property type="match status" value="1"/>
</dbReference>
<comment type="pathway">
    <text evidence="7">Carbohydrate metabolism; D-tagatose 6-phosphate degradation; D-glyceraldehyde 3-phosphate and glycerone phosphate from D-tagatose 6-phosphate: step 1/2.</text>
</comment>
<keyword evidence="5 7" id="KW-0067">ATP-binding</keyword>
<dbReference type="PANTHER" id="PTHR46566">
    <property type="entry name" value="1-PHOSPHOFRUCTOKINASE-RELATED"/>
    <property type="match status" value="1"/>
</dbReference>
<dbReference type="OrthoDB" id="9801219at2"/>
<dbReference type="Gene3D" id="3.40.1190.20">
    <property type="match status" value="1"/>
</dbReference>
<feature type="domain" description="Carbohydrate kinase PfkB" evidence="9">
    <location>
        <begin position="6"/>
        <end position="285"/>
    </location>
</feature>
<dbReference type="GO" id="GO:0005988">
    <property type="term" value="P:lactose metabolic process"/>
    <property type="evidence" value="ECO:0007669"/>
    <property type="project" value="UniProtKB-KW"/>
</dbReference>
<evidence type="ECO:0000313" key="10">
    <source>
        <dbReference type="EMBL" id="GEN35852.1"/>
    </source>
</evidence>
<sequence>MIYTVTLNPSIDYFVELERFTVGKTNRISREAKQPGGKGINVSRVLQRLGADNQAFGFIGGFTGAYIQDTLRKENISTDFIPVAGDTRINIKLRVDKETEINGLGPKVDEEEIRLLFTKLDGLAAGDVLVLSGSVPGSLPADFYARIAERLKERGVRIIVDATRDFLLPVLPYQPFLIKPNQDELGEMFGKTIQSAEEAVPYGKKLVDMGAENVIVSMGGAGALFFNRKHVLYASAPKGELKNSVGAGDSVVAGFLAAYLREADAKGAFRYAVAAGSATAFSDGFCTGPMIDKLLEQVHITQL</sequence>
<dbReference type="RefSeq" id="WP_146811363.1">
    <property type="nucleotide sequence ID" value="NZ_BJXX01000154.1"/>
</dbReference>
<accession>A0A511VEZ1</accession>
<evidence type="ECO:0000256" key="3">
    <source>
        <dbReference type="ARBA" id="ARBA00022741"/>
    </source>
</evidence>
<protein>
    <recommendedName>
        <fullName evidence="7">Tagatose-6-phosphate kinase</fullName>
        <ecNumber evidence="7">2.7.1.144</ecNumber>
    </recommendedName>
</protein>
<comment type="similarity">
    <text evidence="1">Belongs to the carbohydrate kinase pfkB family.</text>
</comment>
<proteinExistence type="inferred from homology"/>
<keyword evidence="3 7" id="KW-0547">Nucleotide-binding</keyword>
<evidence type="ECO:0000256" key="6">
    <source>
        <dbReference type="ARBA" id="ARBA00047745"/>
    </source>
</evidence>
<dbReference type="EC" id="2.7.1.144" evidence="7"/>
<evidence type="ECO:0000256" key="7">
    <source>
        <dbReference type="PIRNR" id="PIRNR000535"/>
    </source>
</evidence>
<dbReference type="PANTHER" id="PTHR46566:SF1">
    <property type="entry name" value="1-PHOSPHOFRUCTOKINASE"/>
    <property type="match status" value="1"/>
</dbReference>
<evidence type="ECO:0000256" key="2">
    <source>
        <dbReference type="ARBA" id="ARBA00022679"/>
    </source>
</evidence>
<name>A0A511VEZ1_9BACL</name>
<keyword evidence="4 8" id="KW-0418">Kinase</keyword>
<organism evidence="10 11">
    <name type="scientific">Aneurinibacillus danicus</name>
    <dbReference type="NCBI Taxonomy" id="267746"/>
    <lineage>
        <taxon>Bacteria</taxon>
        <taxon>Bacillati</taxon>
        <taxon>Bacillota</taxon>
        <taxon>Bacilli</taxon>
        <taxon>Bacillales</taxon>
        <taxon>Paenibacillaceae</taxon>
        <taxon>Aneurinibacillus group</taxon>
        <taxon>Aneurinibacillus</taxon>
    </lineage>
</organism>
<dbReference type="EMBL" id="BJXX01000154">
    <property type="protein sequence ID" value="GEN35852.1"/>
    <property type="molecule type" value="Genomic_DNA"/>
</dbReference>
<dbReference type="GO" id="GO:0008662">
    <property type="term" value="F:1-phosphofructokinase activity"/>
    <property type="evidence" value="ECO:0007669"/>
    <property type="project" value="UniProtKB-UniRule"/>
</dbReference>
<dbReference type="InterPro" id="IPR002173">
    <property type="entry name" value="Carboh/pur_kinase_PfkB_CS"/>
</dbReference>
<dbReference type="AlphaFoldDB" id="A0A511VEZ1"/>
<dbReference type="GO" id="GO:2001059">
    <property type="term" value="P:D-tagatose 6-phosphate catabolic process"/>
    <property type="evidence" value="ECO:0007669"/>
    <property type="project" value="UniProtKB-UniPathway"/>
</dbReference>
<dbReference type="PIRSF" id="PIRSF000535">
    <property type="entry name" value="1PFK/6PFK/LacC"/>
    <property type="match status" value="1"/>
</dbReference>
<comment type="caution">
    <text evidence="10">The sequence shown here is derived from an EMBL/GenBank/DDBJ whole genome shotgun (WGS) entry which is preliminary data.</text>
</comment>
<dbReference type="NCBIfam" id="TIGR03168">
    <property type="entry name" value="1-PFK"/>
    <property type="match status" value="1"/>
</dbReference>
<dbReference type="UniPathway" id="UPA00704">
    <property type="reaction ID" value="UER00715"/>
</dbReference>
<dbReference type="CDD" id="cd01164">
    <property type="entry name" value="FruK_PfkB_like"/>
    <property type="match status" value="1"/>
</dbReference>
<comment type="catalytic activity">
    <reaction evidence="6 8">
        <text>beta-D-fructose 1-phosphate + ATP = beta-D-fructose 1,6-bisphosphate + ADP + H(+)</text>
        <dbReference type="Rhea" id="RHEA:14213"/>
        <dbReference type="ChEBI" id="CHEBI:15378"/>
        <dbReference type="ChEBI" id="CHEBI:30616"/>
        <dbReference type="ChEBI" id="CHEBI:32966"/>
        <dbReference type="ChEBI" id="CHEBI:138881"/>
        <dbReference type="ChEBI" id="CHEBI:456216"/>
        <dbReference type="EC" id="2.7.1.56"/>
    </reaction>
</comment>
<dbReference type="InterPro" id="IPR011611">
    <property type="entry name" value="PfkB_dom"/>
</dbReference>
<dbReference type="GO" id="GO:0009024">
    <property type="term" value="F:tagatose-6-phosphate kinase activity"/>
    <property type="evidence" value="ECO:0007669"/>
    <property type="project" value="UniProtKB-EC"/>
</dbReference>
<evidence type="ECO:0000256" key="4">
    <source>
        <dbReference type="ARBA" id="ARBA00022777"/>
    </source>
</evidence>
<dbReference type="GO" id="GO:0005829">
    <property type="term" value="C:cytosol"/>
    <property type="evidence" value="ECO:0007669"/>
    <property type="project" value="TreeGrafter"/>
</dbReference>
<evidence type="ECO:0000256" key="8">
    <source>
        <dbReference type="RuleBase" id="RU369061"/>
    </source>
</evidence>
<evidence type="ECO:0000256" key="1">
    <source>
        <dbReference type="ARBA" id="ARBA00005380"/>
    </source>
</evidence>
<dbReference type="Proteomes" id="UP000321157">
    <property type="component" value="Unassembled WGS sequence"/>
</dbReference>